<evidence type="ECO:0000256" key="5">
    <source>
        <dbReference type="SAM" id="SignalP"/>
    </source>
</evidence>
<evidence type="ECO:0000313" key="8">
    <source>
        <dbReference type="Proteomes" id="UP000077037"/>
    </source>
</evidence>
<dbReference type="PANTHER" id="PTHR30085">
    <property type="entry name" value="AMINO ACID ABC TRANSPORTER PERMEASE"/>
    <property type="match status" value="1"/>
</dbReference>
<dbReference type="OrthoDB" id="7241844at2"/>
<dbReference type="InterPro" id="IPR001638">
    <property type="entry name" value="Solute-binding_3/MltF_N"/>
</dbReference>
<feature type="chain" id="PRO_5007615763" evidence="5">
    <location>
        <begin position="25"/>
        <end position="273"/>
    </location>
</feature>
<feature type="signal peptide" evidence="5">
    <location>
        <begin position="1"/>
        <end position="24"/>
    </location>
</feature>
<dbReference type="GO" id="GO:0006865">
    <property type="term" value="P:amino acid transport"/>
    <property type="evidence" value="ECO:0007669"/>
    <property type="project" value="TreeGrafter"/>
</dbReference>
<dbReference type="InterPro" id="IPR018313">
    <property type="entry name" value="SBP_3_CS"/>
</dbReference>
<feature type="domain" description="Solute-binding protein family 3/N-terminal" evidence="6">
    <location>
        <begin position="35"/>
        <end position="257"/>
    </location>
</feature>
<dbReference type="EMBL" id="FKBS01000029">
    <property type="protein sequence ID" value="SAI59519.1"/>
    <property type="molecule type" value="Genomic_DNA"/>
</dbReference>
<gene>
    <name evidence="7" type="primary">tcyA_2</name>
    <name evidence="7" type="ORF">SAMEA1982600_05299</name>
</gene>
<comment type="similarity">
    <text evidence="1 4">Belongs to the bacterial solute-binding protein 3 family.</text>
</comment>
<dbReference type="SMART" id="SM00062">
    <property type="entry name" value="PBPb"/>
    <property type="match status" value="1"/>
</dbReference>
<dbReference type="AlphaFoldDB" id="A0A157RQ34"/>
<organism evidence="7 8">
    <name type="scientific">Bordetella ansorpii</name>
    <dbReference type="NCBI Taxonomy" id="288768"/>
    <lineage>
        <taxon>Bacteria</taxon>
        <taxon>Pseudomonadati</taxon>
        <taxon>Pseudomonadota</taxon>
        <taxon>Betaproteobacteria</taxon>
        <taxon>Burkholderiales</taxon>
        <taxon>Alcaligenaceae</taxon>
        <taxon>Bordetella</taxon>
    </lineage>
</organism>
<dbReference type="CDD" id="cd13689">
    <property type="entry name" value="PBP2_BsGlnH"/>
    <property type="match status" value="1"/>
</dbReference>
<evidence type="ECO:0000313" key="7">
    <source>
        <dbReference type="EMBL" id="SAI59519.1"/>
    </source>
</evidence>
<dbReference type="GO" id="GO:0005576">
    <property type="term" value="C:extracellular region"/>
    <property type="evidence" value="ECO:0007669"/>
    <property type="project" value="TreeGrafter"/>
</dbReference>
<keyword evidence="3 5" id="KW-0732">Signal</keyword>
<dbReference type="SUPFAM" id="SSF53850">
    <property type="entry name" value="Periplasmic binding protein-like II"/>
    <property type="match status" value="1"/>
</dbReference>
<keyword evidence="2" id="KW-0813">Transport</keyword>
<evidence type="ECO:0000256" key="3">
    <source>
        <dbReference type="ARBA" id="ARBA00022729"/>
    </source>
</evidence>
<accession>A0A157RQ34</accession>
<proteinExistence type="inferred from homology"/>
<dbReference type="PROSITE" id="PS01039">
    <property type="entry name" value="SBP_BACTERIAL_3"/>
    <property type="match status" value="1"/>
</dbReference>
<name>A0A157RQ34_9BORD</name>
<evidence type="ECO:0000256" key="4">
    <source>
        <dbReference type="RuleBase" id="RU003744"/>
    </source>
</evidence>
<dbReference type="InterPro" id="IPR051455">
    <property type="entry name" value="Bact_solute-bind_prot3"/>
</dbReference>
<evidence type="ECO:0000256" key="1">
    <source>
        <dbReference type="ARBA" id="ARBA00010333"/>
    </source>
</evidence>
<evidence type="ECO:0000259" key="6">
    <source>
        <dbReference type="SMART" id="SM00062"/>
    </source>
</evidence>
<dbReference type="PANTHER" id="PTHR30085:SF6">
    <property type="entry name" value="ABC TRANSPORTER GLUTAMINE-BINDING PROTEIN GLNH"/>
    <property type="match status" value="1"/>
</dbReference>
<dbReference type="GO" id="GO:0030288">
    <property type="term" value="C:outer membrane-bounded periplasmic space"/>
    <property type="evidence" value="ECO:0007669"/>
    <property type="project" value="TreeGrafter"/>
</dbReference>
<dbReference type="Pfam" id="PF00497">
    <property type="entry name" value="SBP_bac_3"/>
    <property type="match status" value="1"/>
</dbReference>
<sequence length="273" mass="29544">MKLLATVTLGLSLGMGLFSAAAHADQLADIKSRGSLVCGTLGTSQPFSFQDNATRTVVGYDVDMCKLVADKLGVKVEYKLLSVAARVPELNEGRVDILAANLGYSPDRAEQIAFSRAYYVSPQKLLVRKDSGLDTIESVNGRRIAATKGSSSEREIKRIMDKSRVLGYTDSSAAYLALQQKKVDAQFASELVLVRLVLQSPPTAPVTVIDKSVFDESWGLGMRKSEPAFIAAVDKILDEAEASGEAAKLFDKWFGDDTPYKLKRSFKIAPIAG</sequence>
<reference evidence="7 8" key="1">
    <citation type="submission" date="2016-03" db="EMBL/GenBank/DDBJ databases">
        <authorList>
            <consortium name="Pathogen Informatics"/>
        </authorList>
    </citation>
    <scope>NUCLEOTIDE SEQUENCE [LARGE SCALE GENOMIC DNA]</scope>
    <source>
        <strain evidence="7 8">NCTC13364</strain>
    </source>
</reference>
<dbReference type="Gene3D" id="3.40.190.10">
    <property type="entry name" value="Periplasmic binding protein-like II"/>
    <property type="match status" value="2"/>
</dbReference>
<dbReference type="Proteomes" id="UP000077037">
    <property type="component" value="Unassembled WGS sequence"/>
</dbReference>
<protein>
    <submittedName>
        <fullName evidence="7">Substrate-binding protein</fullName>
    </submittedName>
</protein>
<evidence type="ECO:0000256" key="2">
    <source>
        <dbReference type="ARBA" id="ARBA00022448"/>
    </source>
</evidence>